<evidence type="ECO:0000313" key="2">
    <source>
        <dbReference type="Proteomes" id="UP000003257"/>
    </source>
</evidence>
<sequence>MTMTAEQIETLFTRRDGQFAFARWGRPIAPVAFGIEEDALPVVKGALEAVVKLAGHDMAETDTELGSNLMMFFFADWAELLDVPGMDGLVPDLAGQVERLQAAGANQYRFFRFEENGAIKAAFVFLRMDESLQEMSAQVLALSQAVQVILLWSEDAFQEQSPLALADEALVLRPEVADVIRAAYDPVMPPAANDPTHALRLAARVQVAS</sequence>
<accession>A0ABM9X645</accession>
<dbReference type="EMBL" id="ABID01000002">
    <property type="protein sequence ID" value="EDQ04975.1"/>
    <property type="molecule type" value="Genomic_DNA"/>
</dbReference>
<protein>
    <submittedName>
        <fullName evidence="1">Uncharacterized protein</fullName>
    </submittedName>
</protein>
<organism evidence="1 2">
    <name type="scientific">Sulfitobacter indolifex HEL-45</name>
    <dbReference type="NCBI Taxonomy" id="391624"/>
    <lineage>
        <taxon>Bacteria</taxon>
        <taxon>Pseudomonadati</taxon>
        <taxon>Pseudomonadota</taxon>
        <taxon>Alphaproteobacteria</taxon>
        <taxon>Rhodobacterales</taxon>
        <taxon>Roseobacteraceae</taxon>
        <taxon>Sulfitobacter</taxon>
    </lineage>
</organism>
<name>A0ABM9X645_9RHOB</name>
<dbReference type="Proteomes" id="UP000003257">
    <property type="component" value="Unassembled WGS sequence"/>
</dbReference>
<keyword evidence="2" id="KW-1185">Reference proteome</keyword>
<proteinExistence type="predicted"/>
<comment type="caution">
    <text evidence="1">The sequence shown here is derived from an EMBL/GenBank/DDBJ whole genome shotgun (WGS) entry which is preliminary data.</text>
</comment>
<reference evidence="1 2" key="1">
    <citation type="submission" date="2007-11" db="EMBL/GenBank/DDBJ databases">
        <authorList>
            <person name="Wagner-Dobler I."/>
            <person name="Ferriera S."/>
            <person name="Johnson J."/>
            <person name="Kravitz S."/>
            <person name="Beeson K."/>
            <person name="Sutton G."/>
            <person name="Rogers Y.-H."/>
            <person name="Friedman R."/>
            <person name="Frazier M."/>
            <person name="Venter J.C."/>
        </authorList>
    </citation>
    <scope>NUCLEOTIDE SEQUENCE [LARGE SCALE GENOMIC DNA]</scope>
    <source>
        <strain evidence="1 2">HEL-45</strain>
    </source>
</reference>
<gene>
    <name evidence="1" type="ORF">OIHEL45_09548</name>
</gene>
<evidence type="ECO:0000313" key="1">
    <source>
        <dbReference type="EMBL" id="EDQ04975.1"/>
    </source>
</evidence>